<accession>A0ACC0VS25</accession>
<reference evidence="1 2" key="1">
    <citation type="journal article" date="2022" name="bioRxiv">
        <title>The genome of the oomycete Peronosclerospora sorghi, a cosmopolitan pathogen of maize and sorghum, is inflated with dispersed pseudogenes.</title>
        <authorList>
            <person name="Fletcher K."/>
            <person name="Martin F."/>
            <person name="Isakeit T."/>
            <person name="Cavanaugh K."/>
            <person name="Magill C."/>
            <person name="Michelmore R."/>
        </authorList>
    </citation>
    <scope>NUCLEOTIDE SEQUENCE [LARGE SCALE GENOMIC DNA]</scope>
    <source>
        <strain evidence="1">P6</strain>
    </source>
</reference>
<evidence type="ECO:0000313" key="1">
    <source>
        <dbReference type="EMBL" id="KAI9909092.1"/>
    </source>
</evidence>
<gene>
    <name evidence="1" type="ORF">PsorP6_015192</name>
</gene>
<dbReference type="Proteomes" id="UP001163321">
    <property type="component" value="Chromosome 7"/>
</dbReference>
<dbReference type="EMBL" id="CM047586">
    <property type="protein sequence ID" value="KAI9909092.1"/>
    <property type="molecule type" value="Genomic_DNA"/>
</dbReference>
<comment type="caution">
    <text evidence="1">The sequence shown here is derived from an EMBL/GenBank/DDBJ whole genome shotgun (WGS) entry which is preliminary data.</text>
</comment>
<protein>
    <submittedName>
        <fullName evidence="1">Uncharacterized protein</fullName>
    </submittedName>
</protein>
<proteinExistence type="predicted"/>
<keyword evidence="2" id="KW-1185">Reference proteome</keyword>
<organism evidence="1 2">
    <name type="scientific">Peronosclerospora sorghi</name>
    <dbReference type="NCBI Taxonomy" id="230839"/>
    <lineage>
        <taxon>Eukaryota</taxon>
        <taxon>Sar</taxon>
        <taxon>Stramenopiles</taxon>
        <taxon>Oomycota</taxon>
        <taxon>Peronosporomycetes</taxon>
        <taxon>Peronosporales</taxon>
        <taxon>Peronosporaceae</taxon>
        <taxon>Peronosclerospora</taxon>
    </lineage>
</organism>
<name>A0ACC0VS25_9STRA</name>
<sequence>METRPFRRTRRPRSKPKVIIIDEEDDENETDGAQDGDVPASSSSPDIVLDNEGVSAVAHPAAALMDTTNTTKSDFQIGFFLYFCLGGAPNFDAQWIPCFTHKSNECGEMPRALRFQRQYKFLQGFSVYLTQCMLEAVILTPAPHHSESEFSEVCGALSTDDI</sequence>
<evidence type="ECO:0000313" key="2">
    <source>
        <dbReference type="Proteomes" id="UP001163321"/>
    </source>
</evidence>